<dbReference type="PROSITE" id="PS00150">
    <property type="entry name" value="ACYLPHOSPHATASE_1"/>
    <property type="match status" value="1"/>
</dbReference>
<evidence type="ECO:0000256" key="5">
    <source>
        <dbReference type="PROSITE-ProRule" id="PRU00520"/>
    </source>
</evidence>
<evidence type="ECO:0000313" key="9">
    <source>
        <dbReference type="EMBL" id="MFC4060702.1"/>
    </source>
</evidence>
<dbReference type="PRINTS" id="PR00112">
    <property type="entry name" value="ACYLPHPHTASE"/>
</dbReference>
<dbReference type="PANTHER" id="PTHR47268:SF4">
    <property type="entry name" value="ACYLPHOSPHATASE"/>
    <property type="match status" value="1"/>
</dbReference>
<accession>A0ABV8ICF0</accession>
<comment type="caution">
    <text evidence="9">The sequence shown here is derived from an EMBL/GenBank/DDBJ whole genome shotgun (WGS) entry which is preliminary data.</text>
</comment>
<dbReference type="InterPro" id="IPR036046">
    <property type="entry name" value="Acylphosphatase-like_dom_sf"/>
</dbReference>
<evidence type="ECO:0000256" key="4">
    <source>
        <dbReference type="ARBA" id="ARBA00047645"/>
    </source>
</evidence>
<comment type="catalytic activity">
    <reaction evidence="4 5 6">
        <text>an acyl phosphate + H2O = a carboxylate + phosphate + H(+)</text>
        <dbReference type="Rhea" id="RHEA:14965"/>
        <dbReference type="ChEBI" id="CHEBI:15377"/>
        <dbReference type="ChEBI" id="CHEBI:15378"/>
        <dbReference type="ChEBI" id="CHEBI:29067"/>
        <dbReference type="ChEBI" id="CHEBI:43474"/>
        <dbReference type="ChEBI" id="CHEBI:59918"/>
        <dbReference type="EC" id="3.6.1.7"/>
    </reaction>
</comment>
<dbReference type="Proteomes" id="UP001595850">
    <property type="component" value="Unassembled WGS sequence"/>
</dbReference>
<gene>
    <name evidence="9" type="ORF">ACFOWE_20560</name>
</gene>
<organism evidence="9 10">
    <name type="scientific">Planomonospora corallina</name>
    <dbReference type="NCBI Taxonomy" id="1806052"/>
    <lineage>
        <taxon>Bacteria</taxon>
        <taxon>Bacillati</taxon>
        <taxon>Actinomycetota</taxon>
        <taxon>Actinomycetes</taxon>
        <taxon>Streptosporangiales</taxon>
        <taxon>Streptosporangiaceae</taxon>
        <taxon>Planomonospora</taxon>
    </lineage>
</organism>
<keyword evidence="10" id="KW-1185">Reference proteome</keyword>
<dbReference type="InterPro" id="IPR020456">
    <property type="entry name" value="Acylphosphatase"/>
</dbReference>
<name>A0ABV8ICF0_9ACTN</name>
<dbReference type="RefSeq" id="WP_377290199.1">
    <property type="nucleotide sequence ID" value="NZ_JBHSBM010000023.1"/>
</dbReference>
<comment type="similarity">
    <text evidence="1 7">Belongs to the acylphosphatase family.</text>
</comment>
<feature type="active site" evidence="5">
    <location>
        <position position="38"/>
    </location>
</feature>
<dbReference type="GO" id="GO:0003998">
    <property type="term" value="F:acylphosphatase activity"/>
    <property type="evidence" value="ECO:0007669"/>
    <property type="project" value="UniProtKB-EC"/>
</dbReference>
<evidence type="ECO:0000256" key="3">
    <source>
        <dbReference type="ARBA" id="ARBA00015991"/>
    </source>
</evidence>
<dbReference type="NCBIfam" id="NF010997">
    <property type="entry name" value="PRK14422.1"/>
    <property type="match status" value="1"/>
</dbReference>
<sequence>MTDVRLTAWVRGKVQGVGFRWWTRARALELGLVGWARNTGDGRVEVVAEGSEKAADELLAALRSGRTPGRVDGVVERWSEARGNLSGFIER</sequence>
<dbReference type="PROSITE" id="PS51160">
    <property type="entry name" value="ACYLPHOSPHATASE_3"/>
    <property type="match status" value="1"/>
</dbReference>
<evidence type="ECO:0000256" key="2">
    <source>
        <dbReference type="ARBA" id="ARBA00012150"/>
    </source>
</evidence>
<dbReference type="PROSITE" id="PS00151">
    <property type="entry name" value="ACYLPHOSPHATASE_2"/>
    <property type="match status" value="1"/>
</dbReference>
<evidence type="ECO:0000256" key="1">
    <source>
        <dbReference type="ARBA" id="ARBA00005614"/>
    </source>
</evidence>
<dbReference type="InterPro" id="IPR017968">
    <property type="entry name" value="Acylphosphatase_CS"/>
</dbReference>
<dbReference type="PANTHER" id="PTHR47268">
    <property type="entry name" value="ACYLPHOSPHATASE"/>
    <property type="match status" value="1"/>
</dbReference>
<evidence type="ECO:0000259" key="8">
    <source>
        <dbReference type="PROSITE" id="PS51160"/>
    </source>
</evidence>
<reference evidence="10" key="1">
    <citation type="journal article" date="2019" name="Int. J. Syst. Evol. Microbiol.">
        <title>The Global Catalogue of Microorganisms (GCM) 10K type strain sequencing project: providing services to taxonomists for standard genome sequencing and annotation.</title>
        <authorList>
            <consortium name="The Broad Institute Genomics Platform"/>
            <consortium name="The Broad Institute Genome Sequencing Center for Infectious Disease"/>
            <person name="Wu L."/>
            <person name="Ma J."/>
        </authorList>
    </citation>
    <scope>NUCLEOTIDE SEQUENCE [LARGE SCALE GENOMIC DNA]</scope>
    <source>
        <strain evidence="10">TBRC 4489</strain>
    </source>
</reference>
<evidence type="ECO:0000256" key="7">
    <source>
        <dbReference type="RuleBase" id="RU004168"/>
    </source>
</evidence>
<evidence type="ECO:0000313" key="10">
    <source>
        <dbReference type="Proteomes" id="UP001595850"/>
    </source>
</evidence>
<proteinExistence type="inferred from homology"/>
<keyword evidence="5 6" id="KW-0378">Hydrolase</keyword>
<dbReference type="EC" id="3.6.1.7" evidence="2 5"/>
<dbReference type="SUPFAM" id="SSF54975">
    <property type="entry name" value="Acylphosphatase/BLUF domain-like"/>
    <property type="match status" value="1"/>
</dbReference>
<dbReference type="EMBL" id="JBHSBM010000023">
    <property type="protein sequence ID" value="MFC4060702.1"/>
    <property type="molecule type" value="Genomic_DNA"/>
</dbReference>
<feature type="domain" description="Acylphosphatase-like" evidence="8">
    <location>
        <begin position="5"/>
        <end position="91"/>
    </location>
</feature>
<evidence type="ECO:0000256" key="6">
    <source>
        <dbReference type="RuleBase" id="RU000553"/>
    </source>
</evidence>
<dbReference type="Pfam" id="PF00708">
    <property type="entry name" value="Acylphosphatase"/>
    <property type="match status" value="1"/>
</dbReference>
<feature type="active site" evidence="5">
    <location>
        <position position="20"/>
    </location>
</feature>
<dbReference type="Gene3D" id="3.30.70.100">
    <property type="match status" value="1"/>
</dbReference>
<dbReference type="InterPro" id="IPR001792">
    <property type="entry name" value="Acylphosphatase-like_dom"/>
</dbReference>
<protein>
    <recommendedName>
        <fullName evidence="3 5">Acylphosphatase</fullName>
        <ecNumber evidence="2 5">3.6.1.7</ecNumber>
    </recommendedName>
</protein>